<dbReference type="AlphaFoldDB" id="A0A3M8P3C6"/>
<protein>
    <submittedName>
        <fullName evidence="2">Uncharacterized protein</fullName>
    </submittedName>
</protein>
<evidence type="ECO:0000256" key="1">
    <source>
        <dbReference type="SAM" id="Phobius"/>
    </source>
</evidence>
<organism evidence="2 3">
    <name type="scientific">Planococcus salinus</name>
    <dbReference type="NCBI Taxonomy" id="1848460"/>
    <lineage>
        <taxon>Bacteria</taxon>
        <taxon>Bacillati</taxon>
        <taxon>Bacillota</taxon>
        <taxon>Bacilli</taxon>
        <taxon>Bacillales</taxon>
        <taxon>Caryophanaceae</taxon>
        <taxon>Planococcus</taxon>
    </lineage>
</organism>
<keyword evidence="1" id="KW-0472">Membrane</keyword>
<feature type="transmembrane region" description="Helical" evidence="1">
    <location>
        <begin position="30"/>
        <end position="51"/>
    </location>
</feature>
<keyword evidence="3" id="KW-1185">Reference proteome</keyword>
<evidence type="ECO:0000313" key="3">
    <source>
        <dbReference type="Proteomes" id="UP000275473"/>
    </source>
</evidence>
<proteinExistence type="predicted"/>
<sequence>MGASRVILANASKFIELTPLSQRLRKTVRWICHSSLVFVYGSWMVQTFYVATHNLPQPHMFGCQRTRTRFLQLVYPKKQKENHFGYATRNSSPPYRWASPVTRLKRETSFGVC</sequence>
<dbReference type="EMBL" id="RIAX01000019">
    <property type="protein sequence ID" value="RNF38219.1"/>
    <property type="molecule type" value="Genomic_DNA"/>
</dbReference>
<accession>A0A3M8P3C6</accession>
<comment type="caution">
    <text evidence="2">The sequence shown here is derived from an EMBL/GenBank/DDBJ whole genome shotgun (WGS) entry which is preliminary data.</text>
</comment>
<evidence type="ECO:0000313" key="2">
    <source>
        <dbReference type="EMBL" id="RNF38219.1"/>
    </source>
</evidence>
<dbReference type="Proteomes" id="UP000275473">
    <property type="component" value="Unassembled WGS sequence"/>
</dbReference>
<keyword evidence="1" id="KW-1133">Transmembrane helix</keyword>
<keyword evidence="1" id="KW-0812">Transmembrane</keyword>
<gene>
    <name evidence="2" type="ORF">EEX84_15565</name>
</gene>
<reference evidence="2 3" key="1">
    <citation type="journal article" date="2018" name="Int. J. Syst. Evol. Microbiol.">
        <title>Planococcus salinus sp. nov., a moderately halophilic bacterium isolated from a saline-alkali soil.</title>
        <authorList>
            <person name="Gan L."/>
        </authorList>
    </citation>
    <scope>NUCLEOTIDE SEQUENCE [LARGE SCALE GENOMIC DNA]</scope>
    <source>
        <strain evidence="2 3">LCB217</strain>
    </source>
</reference>
<name>A0A3M8P3C6_9BACL</name>